<dbReference type="GO" id="GO:0055085">
    <property type="term" value="P:transmembrane transport"/>
    <property type="evidence" value="ECO:0007669"/>
    <property type="project" value="InterPro"/>
</dbReference>
<keyword evidence="2 7" id="KW-0813">Transport</keyword>
<dbReference type="SUPFAM" id="SSF161098">
    <property type="entry name" value="MetI-like"/>
    <property type="match status" value="1"/>
</dbReference>
<feature type="domain" description="ABC transmembrane type-1" evidence="8">
    <location>
        <begin position="76"/>
        <end position="265"/>
    </location>
</feature>
<comment type="subcellular location">
    <subcellularLocation>
        <location evidence="1 7">Cell membrane</location>
        <topology evidence="1 7">Multi-pass membrane protein</topology>
    </subcellularLocation>
</comment>
<dbReference type="InterPro" id="IPR050901">
    <property type="entry name" value="BP-dep_ABC_trans_perm"/>
</dbReference>
<sequence>MEHRSTTATVLTYVAAIIVFMVVLLPFVWLVIMSLSPAEALTQKPLRWWPSELDFSNYRQLLDYTGGKGHDFLSALFNSLRVSGLATLLALAVAIPAAWVVSRVKSMGWSLSVVVLLYMLPPVALAVPLYMVLARIGMLNSVYGLAAIYLAILAPFTTWLIKSGFDALPGEIESAASMDGARLDQMLRLISIPLIAPIVSTAAIFALLLAWDEFFYALLFTSGVEAKTVTVAIAEISGGRETNYGAIAAAGVIAALPPVFIGLILQKALISGLTQGGVKG</sequence>
<gene>
    <name evidence="9" type="ORF">GHK53_07555</name>
</gene>
<dbReference type="PROSITE" id="PS50928">
    <property type="entry name" value="ABC_TM1"/>
    <property type="match status" value="1"/>
</dbReference>
<dbReference type="EMBL" id="WISR01000078">
    <property type="protein sequence ID" value="MQW32674.1"/>
    <property type="molecule type" value="Genomic_DNA"/>
</dbReference>
<dbReference type="AlphaFoldDB" id="A0AAW9TKL7"/>
<comment type="caution">
    <text evidence="9">The sequence shown here is derived from an EMBL/GenBank/DDBJ whole genome shotgun (WGS) entry which is preliminary data.</text>
</comment>
<comment type="similarity">
    <text evidence="7">Belongs to the binding-protein-dependent transport system permease family.</text>
</comment>
<feature type="transmembrane region" description="Helical" evidence="7">
    <location>
        <begin position="12"/>
        <end position="32"/>
    </location>
</feature>
<feature type="transmembrane region" description="Helical" evidence="7">
    <location>
        <begin position="113"/>
        <end position="136"/>
    </location>
</feature>
<evidence type="ECO:0000256" key="3">
    <source>
        <dbReference type="ARBA" id="ARBA00022475"/>
    </source>
</evidence>
<reference evidence="9 10" key="1">
    <citation type="journal article" date="2013" name="Genome Biol.">
        <title>Comparative genomics of the core and accessory genomes of 48 Sinorhizobium strains comprising five genospecies.</title>
        <authorList>
            <person name="Sugawara M."/>
            <person name="Epstein B."/>
            <person name="Badgley B.D."/>
            <person name="Unno T."/>
            <person name="Xu L."/>
            <person name="Reese J."/>
            <person name="Gyaneshwar P."/>
            <person name="Denny R."/>
            <person name="Mudge J."/>
            <person name="Bharti A.K."/>
            <person name="Farmer A.D."/>
            <person name="May G.D."/>
            <person name="Woodward J.E."/>
            <person name="Medigue C."/>
            <person name="Vallenet D."/>
            <person name="Lajus A."/>
            <person name="Rouy Z."/>
            <person name="Martinez-Vaz B."/>
            <person name="Tiffin P."/>
            <person name="Young N.D."/>
            <person name="Sadowsky M.J."/>
        </authorList>
    </citation>
    <scope>NUCLEOTIDE SEQUENCE [LARGE SCALE GENOMIC DNA]</scope>
    <source>
        <strain evidence="9 10">N6B1</strain>
    </source>
</reference>
<evidence type="ECO:0000256" key="2">
    <source>
        <dbReference type="ARBA" id="ARBA00022448"/>
    </source>
</evidence>
<feature type="transmembrane region" description="Helical" evidence="7">
    <location>
        <begin position="82"/>
        <end position="101"/>
    </location>
</feature>
<name>A0AAW9TKL7_RHIML</name>
<dbReference type="PANTHER" id="PTHR32243:SF18">
    <property type="entry name" value="INNER MEMBRANE ABC TRANSPORTER PERMEASE PROTEIN YCJP"/>
    <property type="match status" value="1"/>
</dbReference>
<evidence type="ECO:0000259" key="8">
    <source>
        <dbReference type="PROSITE" id="PS50928"/>
    </source>
</evidence>
<dbReference type="CDD" id="cd06261">
    <property type="entry name" value="TM_PBP2"/>
    <property type="match status" value="1"/>
</dbReference>
<evidence type="ECO:0000313" key="9">
    <source>
        <dbReference type="EMBL" id="MQW32674.1"/>
    </source>
</evidence>
<keyword evidence="5 7" id="KW-1133">Transmembrane helix</keyword>
<dbReference type="Pfam" id="PF00528">
    <property type="entry name" value="BPD_transp_1"/>
    <property type="match status" value="1"/>
</dbReference>
<protein>
    <submittedName>
        <fullName evidence="9">ABC transporter permease subunit</fullName>
    </submittedName>
</protein>
<organism evidence="9 10">
    <name type="scientific">Rhizobium meliloti</name>
    <name type="common">Ensifer meliloti</name>
    <name type="synonym">Sinorhizobium meliloti</name>
    <dbReference type="NCBI Taxonomy" id="382"/>
    <lineage>
        <taxon>Bacteria</taxon>
        <taxon>Pseudomonadati</taxon>
        <taxon>Pseudomonadota</taxon>
        <taxon>Alphaproteobacteria</taxon>
        <taxon>Hyphomicrobiales</taxon>
        <taxon>Rhizobiaceae</taxon>
        <taxon>Sinorhizobium/Ensifer group</taxon>
        <taxon>Sinorhizobium</taxon>
    </lineage>
</organism>
<keyword evidence="4 7" id="KW-0812">Transmembrane</keyword>
<feature type="transmembrane region" description="Helical" evidence="7">
    <location>
        <begin position="187"/>
        <end position="211"/>
    </location>
</feature>
<dbReference type="InterPro" id="IPR000515">
    <property type="entry name" value="MetI-like"/>
</dbReference>
<feature type="transmembrane region" description="Helical" evidence="7">
    <location>
        <begin position="244"/>
        <end position="265"/>
    </location>
</feature>
<evidence type="ECO:0000256" key="5">
    <source>
        <dbReference type="ARBA" id="ARBA00022989"/>
    </source>
</evidence>
<evidence type="ECO:0000256" key="7">
    <source>
        <dbReference type="RuleBase" id="RU363032"/>
    </source>
</evidence>
<proteinExistence type="inferred from homology"/>
<dbReference type="RefSeq" id="WP_153349498.1">
    <property type="nucleotide sequence ID" value="NZ_WISR01000078.1"/>
</dbReference>
<evidence type="ECO:0000256" key="1">
    <source>
        <dbReference type="ARBA" id="ARBA00004651"/>
    </source>
</evidence>
<dbReference type="GO" id="GO:0005886">
    <property type="term" value="C:plasma membrane"/>
    <property type="evidence" value="ECO:0007669"/>
    <property type="project" value="UniProtKB-SubCell"/>
</dbReference>
<evidence type="ECO:0000256" key="6">
    <source>
        <dbReference type="ARBA" id="ARBA00023136"/>
    </source>
</evidence>
<keyword evidence="6 7" id="KW-0472">Membrane</keyword>
<dbReference type="Gene3D" id="1.10.3720.10">
    <property type="entry name" value="MetI-like"/>
    <property type="match status" value="1"/>
</dbReference>
<dbReference type="PANTHER" id="PTHR32243">
    <property type="entry name" value="MALTOSE TRANSPORT SYSTEM PERMEASE-RELATED"/>
    <property type="match status" value="1"/>
</dbReference>
<evidence type="ECO:0000313" key="10">
    <source>
        <dbReference type="Proteomes" id="UP000429484"/>
    </source>
</evidence>
<feature type="transmembrane region" description="Helical" evidence="7">
    <location>
        <begin position="142"/>
        <end position="161"/>
    </location>
</feature>
<dbReference type="Proteomes" id="UP000429484">
    <property type="component" value="Unassembled WGS sequence"/>
</dbReference>
<dbReference type="InterPro" id="IPR035906">
    <property type="entry name" value="MetI-like_sf"/>
</dbReference>
<accession>A0AAW9TKL7</accession>
<evidence type="ECO:0000256" key="4">
    <source>
        <dbReference type="ARBA" id="ARBA00022692"/>
    </source>
</evidence>
<keyword evidence="3" id="KW-1003">Cell membrane</keyword>